<dbReference type="Proteomes" id="UP000461585">
    <property type="component" value="Unassembled WGS sequence"/>
</dbReference>
<protein>
    <submittedName>
        <fullName evidence="2">Polysaccharide pyruvyl transferase CsaB</fullName>
    </submittedName>
</protein>
<dbReference type="SUPFAM" id="SSF53756">
    <property type="entry name" value="UDP-Glycosyltransferase/glycogen phosphorylase"/>
    <property type="match status" value="1"/>
</dbReference>
<dbReference type="Pfam" id="PF04230">
    <property type="entry name" value="PS_pyruv_trans"/>
    <property type="match status" value="1"/>
</dbReference>
<evidence type="ECO:0000313" key="3">
    <source>
        <dbReference type="Proteomes" id="UP000461585"/>
    </source>
</evidence>
<dbReference type="EMBL" id="JAAEEH010000003">
    <property type="protein sequence ID" value="NDL66513.1"/>
    <property type="molecule type" value="Genomic_DNA"/>
</dbReference>
<dbReference type="InterPro" id="IPR007345">
    <property type="entry name" value="Polysacch_pyruvyl_Trfase"/>
</dbReference>
<proteinExistence type="predicted"/>
<keyword evidence="3" id="KW-1185">Reference proteome</keyword>
<dbReference type="AlphaFoldDB" id="A0A7X5KMA9"/>
<comment type="caution">
    <text evidence="2">The sequence shown here is derived from an EMBL/GenBank/DDBJ whole genome shotgun (WGS) entry which is preliminary data.</text>
</comment>
<dbReference type="Gene3D" id="3.40.50.2000">
    <property type="entry name" value="Glycogen Phosphorylase B"/>
    <property type="match status" value="1"/>
</dbReference>
<keyword evidence="2" id="KW-0808">Transferase</keyword>
<dbReference type="PANTHER" id="PTHR36836:SF1">
    <property type="entry name" value="COLANIC ACID BIOSYNTHESIS PROTEIN WCAK"/>
    <property type="match status" value="1"/>
</dbReference>
<dbReference type="NCBIfam" id="TIGR03609">
    <property type="entry name" value="S_layer_CsaB"/>
    <property type="match status" value="1"/>
</dbReference>
<accession>A0A7X5KMA9</accession>
<evidence type="ECO:0000259" key="1">
    <source>
        <dbReference type="Pfam" id="PF04230"/>
    </source>
</evidence>
<reference evidence="2 3" key="1">
    <citation type="submission" date="2020-01" db="EMBL/GenBank/DDBJ databases">
        <title>Anaeroalcalibacter tamaniensis gen. nov., sp. nov., moderately halophilic strictly anaerobic fermenter bacterium from mud volcano of Taman peninsula.</title>
        <authorList>
            <person name="Frolova A."/>
            <person name="Merkel A.Y."/>
            <person name="Slobodkin A.I."/>
        </authorList>
    </citation>
    <scope>NUCLEOTIDE SEQUENCE [LARGE SCALE GENOMIC DNA]</scope>
    <source>
        <strain evidence="2 3">F-3ap</strain>
    </source>
</reference>
<sequence>MSRILIAGYYGYYNSGDDAILTSICEDITGLDKGHAITILSNSPEATQREYGYPAVNRFNLPSVLKALKQTDILIMGGGSLLQDKTSSRSLWYYLFLIGMAKRMGKKCMLYANGIGPVRKPFNKMLTRWIANKIDIITLREHLSLKPLEGMKVSKPKIIVTADPVFNLELPPGKPVDEIFAKEGVDRGKPYVTVMFRSWEHEEHYTRVMAKVCDQIVERYNYNILFVPMKYPSDLIVSMEVMKKMKHRSYVLQDRYEIQDIIGVIARSELVLAMRLHALLYAATQNVPMIGFNYDPKVRYYVQEMGMHLVEDLHRCTVQDILREVAQIFDQYDGIKEQLRQKVEVLKAMAEKNRTYLEELLS</sequence>
<organism evidence="2 3">
    <name type="scientific">Anaerotalea alkaliphila</name>
    <dbReference type="NCBI Taxonomy" id="2662126"/>
    <lineage>
        <taxon>Bacteria</taxon>
        <taxon>Bacillati</taxon>
        <taxon>Bacillota</taxon>
        <taxon>Clostridia</taxon>
        <taxon>Eubacteriales</taxon>
        <taxon>Anaerotalea</taxon>
    </lineage>
</organism>
<gene>
    <name evidence="2" type="primary">csaB</name>
    <name evidence="2" type="ORF">GXN74_01960</name>
</gene>
<dbReference type="PANTHER" id="PTHR36836">
    <property type="entry name" value="COLANIC ACID BIOSYNTHESIS PROTEIN WCAK"/>
    <property type="match status" value="1"/>
</dbReference>
<name>A0A7X5KMA9_9FIRM</name>
<feature type="domain" description="Polysaccharide pyruvyl transferase" evidence="1">
    <location>
        <begin position="14"/>
        <end position="296"/>
    </location>
</feature>
<dbReference type="RefSeq" id="WP_162369243.1">
    <property type="nucleotide sequence ID" value="NZ_JAAEEH010000003.1"/>
</dbReference>
<dbReference type="InterPro" id="IPR019896">
    <property type="entry name" value="Polysacch_pyruvyl_Trfase_CsaB"/>
</dbReference>
<dbReference type="GO" id="GO:0016740">
    <property type="term" value="F:transferase activity"/>
    <property type="evidence" value="ECO:0007669"/>
    <property type="project" value="UniProtKB-KW"/>
</dbReference>
<evidence type="ECO:0000313" key="2">
    <source>
        <dbReference type="EMBL" id="NDL66513.1"/>
    </source>
</evidence>